<dbReference type="Proteomes" id="UP000295662">
    <property type="component" value="Unassembled WGS sequence"/>
</dbReference>
<evidence type="ECO:0000313" key="1">
    <source>
        <dbReference type="EMBL" id="TDU72892.1"/>
    </source>
</evidence>
<sequence length="757" mass="86363">MHAWRPLIGWTVLLGLVPVFACGPFFPENALDKPKGILQPPLFEFSGELYQLKDPWLGEKLAARKPGSPAYTLDLEMAEMETVMQPRLPDEAARKVWLTAYRELRRTMIHHSDRSASSLTTQDREGIAGIETAKPKAEKLMPDMPEDVRLYLEGALLYLSAEDDTAAVVTQAREKWQQVLALPAAQRQWRSTWAAWMLFRTSDPADDAACGQWLAETRKLSLEGFADCLYLGTEATYILGRPASDLPEKSLVSEAAWKRAAFLRAILGMGWGMRDLRHDRWKYGTWSEELAQETLADPFLRQAQLLHLIEVAQNALDWQFGNRTDTPEFPVGDLELWLQSFEKSGLKEQREAGLIAWIYYNAAKFDEAKRWLKLAQSDDVIVLSLKGKLAAMDGRKTEAVKSLEAMAKLLPNDEDEERAMMEDAAQREITPLSADNYLKVRRHHFLADYGRAQLATNDFTGALRTFSKTDFWVDTAYIAERLLSVEELLAMQRAEPMAEAVKTWRVEEESEPKGEVKTIRGLSEKFGGWGRPTDAPVMRHLLGRRLLREQYFKNAHLVLPGELSSASKVYAKACRDGHDRKLPKAQRAEALWQAAQLHRMLGMELVGFETGPDYYAAGGSFELRDMAAFRRQKVWLDEWEHDENTLVAGQQVPTFAATPDEVWRARHYGPKVDKRFHYRYVAAEMAWQAAALMPDDDPKTAEVLCIAGNWLQNRDPKAADRFYKALVRRNPNVPLAQQADKKRWFPEVKWEFDMSLN</sequence>
<dbReference type="EMBL" id="SOCA01000002">
    <property type="protein sequence ID" value="TDU72892.1"/>
    <property type="molecule type" value="Genomic_DNA"/>
</dbReference>
<name>A0A4R7S3D0_9BACT</name>
<evidence type="ECO:0000313" key="2">
    <source>
        <dbReference type="Proteomes" id="UP000295662"/>
    </source>
</evidence>
<organism evidence="1 2">
    <name type="scientific">Prosthecobacter fusiformis</name>
    <dbReference type="NCBI Taxonomy" id="48464"/>
    <lineage>
        <taxon>Bacteria</taxon>
        <taxon>Pseudomonadati</taxon>
        <taxon>Verrucomicrobiota</taxon>
        <taxon>Verrucomicrobiia</taxon>
        <taxon>Verrucomicrobiales</taxon>
        <taxon>Verrucomicrobiaceae</taxon>
        <taxon>Prosthecobacter</taxon>
    </lineage>
</organism>
<dbReference type="AlphaFoldDB" id="A0A4R7S3D0"/>
<comment type="caution">
    <text evidence="1">The sequence shown here is derived from an EMBL/GenBank/DDBJ whole genome shotgun (WGS) entry which is preliminary data.</text>
</comment>
<proteinExistence type="predicted"/>
<evidence type="ECO:0008006" key="3">
    <source>
        <dbReference type="Google" id="ProtNLM"/>
    </source>
</evidence>
<dbReference type="OrthoDB" id="179859at2"/>
<dbReference type="RefSeq" id="WP_133794006.1">
    <property type="nucleotide sequence ID" value="NZ_SOCA01000002.1"/>
</dbReference>
<reference evidence="1 2" key="1">
    <citation type="submission" date="2019-03" db="EMBL/GenBank/DDBJ databases">
        <title>Genomic Encyclopedia of Archaeal and Bacterial Type Strains, Phase II (KMG-II): from individual species to whole genera.</title>
        <authorList>
            <person name="Goeker M."/>
        </authorList>
    </citation>
    <scope>NUCLEOTIDE SEQUENCE [LARGE SCALE GENOMIC DNA]</scope>
    <source>
        <strain evidence="1 2">ATCC 25309</strain>
    </source>
</reference>
<protein>
    <recommendedName>
        <fullName evidence="3">Tetratricopeptide repeat protein</fullName>
    </recommendedName>
</protein>
<gene>
    <name evidence="1" type="ORF">EI77_01358</name>
</gene>
<accession>A0A4R7S3D0</accession>
<keyword evidence="2" id="KW-1185">Reference proteome</keyword>